<feature type="compositionally biased region" description="Basic and acidic residues" evidence="6">
    <location>
        <begin position="170"/>
        <end position="179"/>
    </location>
</feature>
<dbReference type="CDD" id="cd06257">
    <property type="entry name" value="DnaJ"/>
    <property type="match status" value="1"/>
</dbReference>
<evidence type="ECO:0000259" key="7">
    <source>
        <dbReference type="PROSITE" id="PS50076"/>
    </source>
</evidence>
<feature type="region of interest" description="Disordered" evidence="6">
    <location>
        <begin position="140"/>
        <end position="179"/>
    </location>
</feature>
<evidence type="ECO:0000256" key="1">
    <source>
        <dbReference type="ARBA" id="ARBA00004123"/>
    </source>
</evidence>
<dbReference type="Gene3D" id="1.10.287.110">
    <property type="entry name" value="DnaJ domain"/>
    <property type="match status" value="1"/>
</dbReference>
<keyword evidence="5" id="KW-0539">Nucleus</keyword>
<dbReference type="InterPro" id="IPR052094">
    <property type="entry name" value="Pre-mRNA-splicing_ERAD"/>
</dbReference>
<feature type="region of interest" description="Disordered" evidence="6">
    <location>
        <begin position="95"/>
        <end position="125"/>
    </location>
</feature>
<dbReference type="PRINTS" id="PR00625">
    <property type="entry name" value="JDOMAIN"/>
</dbReference>
<evidence type="ECO:0000256" key="2">
    <source>
        <dbReference type="ARBA" id="ARBA00004496"/>
    </source>
</evidence>
<evidence type="ECO:0000256" key="6">
    <source>
        <dbReference type="SAM" id="MobiDB-lite"/>
    </source>
</evidence>
<dbReference type="SUPFAM" id="SSF54928">
    <property type="entry name" value="RNA-binding domain, RBD"/>
    <property type="match status" value="1"/>
</dbReference>
<dbReference type="PANTHER" id="PTHR44313:SF1">
    <property type="entry name" value="DNAJ HOMOLOG SUBFAMILY C MEMBER 17"/>
    <property type="match status" value="1"/>
</dbReference>
<proteinExistence type="predicted"/>
<keyword evidence="9" id="KW-1185">Reference proteome</keyword>
<dbReference type="InterPro" id="IPR012677">
    <property type="entry name" value="Nucleotide-bd_a/b_plait_sf"/>
</dbReference>
<dbReference type="AlphaFoldDB" id="A0A6A6EHL4"/>
<feature type="compositionally biased region" description="Polar residues" evidence="6">
    <location>
        <begin position="279"/>
        <end position="300"/>
    </location>
</feature>
<dbReference type="Pfam" id="PF00226">
    <property type="entry name" value="DnaJ"/>
    <property type="match status" value="1"/>
</dbReference>
<dbReference type="GO" id="GO:0005681">
    <property type="term" value="C:spliceosomal complex"/>
    <property type="evidence" value="ECO:0007669"/>
    <property type="project" value="TreeGrafter"/>
</dbReference>
<keyword evidence="3" id="KW-0963">Cytoplasm</keyword>
<dbReference type="InterPro" id="IPR036869">
    <property type="entry name" value="J_dom_sf"/>
</dbReference>
<accession>A0A6A6EHL4</accession>
<protein>
    <submittedName>
        <fullName evidence="8">DnaJ-domain-containing protein</fullName>
    </submittedName>
</protein>
<dbReference type="PANTHER" id="PTHR44313">
    <property type="entry name" value="DNAJ HOMOLOG SUBFAMILY C MEMBER 17"/>
    <property type="match status" value="1"/>
</dbReference>
<dbReference type="InterPro" id="IPR001623">
    <property type="entry name" value="DnaJ_domain"/>
</dbReference>
<feature type="domain" description="J" evidence="7">
    <location>
        <begin position="18"/>
        <end position="83"/>
    </location>
</feature>
<dbReference type="SUPFAM" id="SSF46565">
    <property type="entry name" value="Chaperone J-domain"/>
    <property type="match status" value="1"/>
</dbReference>
<sequence length="358" mass="40646">MGDSEKDLLEIAKTTSDDFYELLGVQFESIESDITRAYRKTSLKFHPDKNPGNQEAVDKFILCGIAKDILLSPKLKAEYDRNRLRKKERALQNELLDGKRRQMKEDLERREAGASTKRKRPDDLSEAEKLELKIRQLAEDGKRRRKEREEKLNKEKEEEEALFMEPSPEAETKPKTPGEVAEIDRTIKVRFVREGDASTWEKEKVSNMFSKFGKIDSVVMGKDKKVRLSGEKHRKVIAMVWIVYTSIVDAHKAVADGKGAFPALDSVTWANKEPELKSPMNTDFSAPSTPSSTPNKSFRASFTGGLGKGFGSAPGTPSFSFSPQTPSLQEVTMMRLKQAERRRLEEQIRQKEAEETTA</sequence>
<evidence type="ECO:0000256" key="4">
    <source>
        <dbReference type="ARBA" id="ARBA00023186"/>
    </source>
</evidence>
<feature type="compositionally biased region" description="Basic and acidic residues" evidence="6">
    <location>
        <begin position="140"/>
        <end position="156"/>
    </location>
</feature>
<dbReference type="SMART" id="SM00271">
    <property type="entry name" value="DnaJ"/>
    <property type="match status" value="1"/>
</dbReference>
<dbReference type="EMBL" id="ML994619">
    <property type="protein sequence ID" value="KAF2190089.1"/>
    <property type="molecule type" value="Genomic_DNA"/>
</dbReference>
<feature type="compositionally biased region" description="Low complexity" evidence="6">
    <location>
        <begin position="314"/>
        <end position="327"/>
    </location>
</feature>
<dbReference type="Proteomes" id="UP000800200">
    <property type="component" value="Unassembled WGS sequence"/>
</dbReference>
<dbReference type="GO" id="GO:0000390">
    <property type="term" value="P:spliceosomal complex disassembly"/>
    <property type="evidence" value="ECO:0007669"/>
    <property type="project" value="TreeGrafter"/>
</dbReference>
<dbReference type="Gene3D" id="3.30.70.330">
    <property type="match status" value="1"/>
</dbReference>
<feature type="region of interest" description="Disordered" evidence="6">
    <location>
        <begin position="275"/>
        <end position="358"/>
    </location>
</feature>
<comment type="subcellular location">
    <subcellularLocation>
        <location evidence="2">Cytoplasm</location>
    </subcellularLocation>
    <subcellularLocation>
        <location evidence="1">Nucleus</location>
    </subcellularLocation>
</comment>
<dbReference type="PROSITE" id="PS50076">
    <property type="entry name" value="DNAJ_2"/>
    <property type="match status" value="1"/>
</dbReference>
<evidence type="ECO:0000256" key="5">
    <source>
        <dbReference type="ARBA" id="ARBA00023242"/>
    </source>
</evidence>
<feature type="compositionally biased region" description="Basic and acidic residues" evidence="6">
    <location>
        <begin position="337"/>
        <end position="358"/>
    </location>
</feature>
<name>A0A6A6EHL4_9PEZI</name>
<feature type="compositionally biased region" description="Basic and acidic residues" evidence="6">
    <location>
        <begin position="96"/>
        <end position="112"/>
    </location>
</feature>
<organism evidence="8 9">
    <name type="scientific">Zopfia rhizophila CBS 207.26</name>
    <dbReference type="NCBI Taxonomy" id="1314779"/>
    <lineage>
        <taxon>Eukaryota</taxon>
        <taxon>Fungi</taxon>
        <taxon>Dikarya</taxon>
        <taxon>Ascomycota</taxon>
        <taxon>Pezizomycotina</taxon>
        <taxon>Dothideomycetes</taxon>
        <taxon>Dothideomycetes incertae sedis</taxon>
        <taxon>Zopfiaceae</taxon>
        <taxon>Zopfia</taxon>
    </lineage>
</organism>
<dbReference type="GO" id="GO:0003676">
    <property type="term" value="F:nucleic acid binding"/>
    <property type="evidence" value="ECO:0007669"/>
    <property type="project" value="InterPro"/>
</dbReference>
<keyword evidence="4" id="KW-0143">Chaperone</keyword>
<evidence type="ECO:0000256" key="3">
    <source>
        <dbReference type="ARBA" id="ARBA00022490"/>
    </source>
</evidence>
<reference evidence="8" key="1">
    <citation type="journal article" date="2020" name="Stud. Mycol.">
        <title>101 Dothideomycetes genomes: a test case for predicting lifestyles and emergence of pathogens.</title>
        <authorList>
            <person name="Haridas S."/>
            <person name="Albert R."/>
            <person name="Binder M."/>
            <person name="Bloem J."/>
            <person name="Labutti K."/>
            <person name="Salamov A."/>
            <person name="Andreopoulos B."/>
            <person name="Baker S."/>
            <person name="Barry K."/>
            <person name="Bills G."/>
            <person name="Bluhm B."/>
            <person name="Cannon C."/>
            <person name="Castanera R."/>
            <person name="Culley D."/>
            <person name="Daum C."/>
            <person name="Ezra D."/>
            <person name="Gonzalez J."/>
            <person name="Henrissat B."/>
            <person name="Kuo A."/>
            <person name="Liang C."/>
            <person name="Lipzen A."/>
            <person name="Lutzoni F."/>
            <person name="Magnuson J."/>
            <person name="Mondo S."/>
            <person name="Nolan M."/>
            <person name="Ohm R."/>
            <person name="Pangilinan J."/>
            <person name="Park H.-J."/>
            <person name="Ramirez L."/>
            <person name="Alfaro M."/>
            <person name="Sun H."/>
            <person name="Tritt A."/>
            <person name="Yoshinaga Y."/>
            <person name="Zwiers L.-H."/>
            <person name="Turgeon B."/>
            <person name="Goodwin S."/>
            <person name="Spatafora J."/>
            <person name="Crous P."/>
            <person name="Grigoriev I."/>
        </authorList>
    </citation>
    <scope>NUCLEOTIDE SEQUENCE</scope>
    <source>
        <strain evidence="8">CBS 207.26</strain>
    </source>
</reference>
<evidence type="ECO:0000313" key="8">
    <source>
        <dbReference type="EMBL" id="KAF2190089.1"/>
    </source>
</evidence>
<dbReference type="OrthoDB" id="376357at2759"/>
<evidence type="ECO:0000313" key="9">
    <source>
        <dbReference type="Proteomes" id="UP000800200"/>
    </source>
</evidence>
<dbReference type="InterPro" id="IPR035979">
    <property type="entry name" value="RBD_domain_sf"/>
</dbReference>
<dbReference type="GO" id="GO:0005737">
    <property type="term" value="C:cytoplasm"/>
    <property type="evidence" value="ECO:0007669"/>
    <property type="project" value="UniProtKB-SubCell"/>
</dbReference>
<gene>
    <name evidence="8" type="ORF">K469DRAFT_699687</name>
</gene>